<comment type="caution">
    <text evidence="1">The sequence shown here is derived from an EMBL/GenBank/DDBJ whole genome shotgun (WGS) entry which is preliminary data.</text>
</comment>
<accession>A0A426XCS5</accession>
<reference evidence="1 2" key="1">
    <citation type="journal article" date="2014" name="Agronomy (Basel)">
        <title>A Draft Genome Sequence for Ensete ventricosum, the Drought-Tolerant Tree Against Hunger.</title>
        <authorList>
            <person name="Harrison J."/>
            <person name="Moore K.A."/>
            <person name="Paszkiewicz K."/>
            <person name="Jones T."/>
            <person name="Grant M."/>
            <person name="Ambacheew D."/>
            <person name="Muzemil S."/>
            <person name="Studholme D.J."/>
        </authorList>
    </citation>
    <scope>NUCLEOTIDE SEQUENCE [LARGE SCALE GENOMIC DNA]</scope>
</reference>
<evidence type="ECO:0000313" key="1">
    <source>
        <dbReference type="EMBL" id="RRT37296.1"/>
    </source>
</evidence>
<sequence length="90" mass="10671">MFTRKFAEGIGKLAGNMKRDRREKDQRTCRKNAGGCRIMRDSDDAVGSHRKFARRFTEGIKKLVGNTKRDRWEKDQRTYRKNAGGYRIMW</sequence>
<proteinExistence type="predicted"/>
<organism evidence="1 2">
    <name type="scientific">Ensete ventricosum</name>
    <name type="common">Abyssinian banana</name>
    <name type="synonym">Musa ensete</name>
    <dbReference type="NCBI Taxonomy" id="4639"/>
    <lineage>
        <taxon>Eukaryota</taxon>
        <taxon>Viridiplantae</taxon>
        <taxon>Streptophyta</taxon>
        <taxon>Embryophyta</taxon>
        <taxon>Tracheophyta</taxon>
        <taxon>Spermatophyta</taxon>
        <taxon>Magnoliopsida</taxon>
        <taxon>Liliopsida</taxon>
        <taxon>Zingiberales</taxon>
        <taxon>Musaceae</taxon>
        <taxon>Ensete</taxon>
    </lineage>
</organism>
<name>A0A426XCS5_ENSVE</name>
<protein>
    <submittedName>
        <fullName evidence="1">Uncharacterized protein</fullName>
    </submittedName>
</protein>
<gene>
    <name evidence="1" type="ORF">B296_00043277</name>
</gene>
<dbReference type="Proteomes" id="UP000287651">
    <property type="component" value="Unassembled WGS sequence"/>
</dbReference>
<dbReference type="AlphaFoldDB" id="A0A426XCS5"/>
<dbReference type="EMBL" id="AMZH03022464">
    <property type="protein sequence ID" value="RRT37296.1"/>
    <property type="molecule type" value="Genomic_DNA"/>
</dbReference>
<evidence type="ECO:0000313" key="2">
    <source>
        <dbReference type="Proteomes" id="UP000287651"/>
    </source>
</evidence>
<feature type="non-terminal residue" evidence="1">
    <location>
        <position position="90"/>
    </location>
</feature>